<sequence>MNPRHIEAATTAYAAAEALDPQMPAADLIRLQAWADLFVDDNIGPAEALAAVKDFYRQPQRFPIKPGDIIARVRRMPVTSSPERIRAFIDRWSDHPYSDAISRITGMTWTPPYPPPADIDRDDPDALRAYHRAAYKTWIATHRAELEQRALAHGEQLELTA</sequence>
<proteinExistence type="predicted"/>
<dbReference type="EMBL" id="QQBC01000005">
    <property type="protein sequence ID" value="RDI65710.1"/>
    <property type="molecule type" value="Genomic_DNA"/>
</dbReference>
<evidence type="ECO:0000313" key="1">
    <source>
        <dbReference type="EMBL" id="RDI65710.1"/>
    </source>
</evidence>
<evidence type="ECO:0000313" key="2">
    <source>
        <dbReference type="Proteomes" id="UP000254869"/>
    </source>
</evidence>
<protein>
    <submittedName>
        <fullName evidence="1">Uncharacterized protein</fullName>
    </submittedName>
</protein>
<name>A0A370I532_9NOCA</name>
<accession>A0A370I532</accession>
<dbReference type="RefSeq" id="WP_067999904.1">
    <property type="nucleotide sequence ID" value="NZ_QQBC01000005.1"/>
</dbReference>
<dbReference type="STRING" id="1210086.GCA_001613105_04074"/>
<reference evidence="1 2" key="1">
    <citation type="submission" date="2018-07" db="EMBL/GenBank/DDBJ databases">
        <title>Genomic Encyclopedia of Type Strains, Phase IV (KMG-IV): sequencing the most valuable type-strain genomes for metagenomic binning, comparative biology and taxonomic classification.</title>
        <authorList>
            <person name="Goeker M."/>
        </authorList>
    </citation>
    <scope>NUCLEOTIDE SEQUENCE [LARGE SCALE GENOMIC DNA]</scope>
    <source>
        <strain evidence="1 2">DSM 44290</strain>
    </source>
</reference>
<gene>
    <name evidence="1" type="ORF">DFR76_10525</name>
</gene>
<comment type="caution">
    <text evidence="1">The sequence shown here is derived from an EMBL/GenBank/DDBJ whole genome shotgun (WGS) entry which is preliminary data.</text>
</comment>
<keyword evidence="2" id="KW-1185">Reference proteome</keyword>
<dbReference type="Proteomes" id="UP000254869">
    <property type="component" value="Unassembled WGS sequence"/>
</dbReference>
<organism evidence="1 2">
    <name type="scientific">Nocardia pseudobrasiliensis</name>
    <dbReference type="NCBI Taxonomy" id="45979"/>
    <lineage>
        <taxon>Bacteria</taxon>
        <taxon>Bacillati</taxon>
        <taxon>Actinomycetota</taxon>
        <taxon>Actinomycetes</taxon>
        <taxon>Mycobacteriales</taxon>
        <taxon>Nocardiaceae</taxon>
        <taxon>Nocardia</taxon>
    </lineage>
</organism>
<dbReference type="AlphaFoldDB" id="A0A370I532"/>